<dbReference type="Gene3D" id="1.20.1280.50">
    <property type="match status" value="1"/>
</dbReference>
<proteinExistence type="predicted"/>
<comment type="caution">
    <text evidence="2">The sequence shown here is derived from an EMBL/GenBank/DDBJ whole genome shotgun (WGS) entry which is preliminary data.</text>
</comment>
<dbReference type="EMBL" id="JAACJJ010000015">
    <property type="protein sequence ID" value="KAF5325098.1"/>
    <property type="molecule type" value="Genomic_DNA"/>
</dbReference>
<dbReference type="InterPro" id="IPR001810">
    <property type="entry name" value="F-box_dom"/>
</dbReference>
<feature type="domain" description="F-box" evidence="1">
    <location>
        <begin position="43"/>
        <end position="93"/>
    </location>
</feature>
<dbReference type="SUPFAM" id="SSF81383">
    <property type="entry name" value="F-box domain"/>
    <property type="match status" value="1"/>
</dbReference>
<evidence type="ECO:0000313" key="2">
    <source>
        <dbReference type="EMBL" id="KAF5325098.1"/>
    </source>
</evidence>
<evidence type="ECO:0000313" key="3">
    <source>
        <dbReference type="Proteomes" id="UP000567179"/>
    </source>
</evidence>
<accession>A0A8H5BL22</accession>
<gene>
    <name evidence="2" type="ORF">D9619_010013</name>
</gene>
<sequence>MGTRTSYHEAQLKIDQEIADLTARMQYSIRLLQTRRNELAPVSKLPDEILRHIFLIFRDSTDLHPKSWHQVTHICQSWRHVAVGSPSLWTCLHNTPHAFALLMLKRSQKAPLEISFSLYSFESKLIGSTLTTILHEIERIESITLLGISPDLMDTVQTTLANLGREASLLEHIMVTLSGSILGQEPASVKFALDVFRATHRLRELLVSGMKYDWSILPLPNLSFLNMDGEAIGEISGAQFTNTLRQMPRLETLYINWNLIHLDEHTQATPPAPLIFLISRP</sequence>
<organism evidence="2 3">
    <name type="scientific">Psilocybe cf. subviscida</name>
    <dbReference type="NCBI Taxonomy" id="2480587"/>
    <lineage>
        <taxon>Eukaryota</taxon>
        <taxon>Fungi</taxon>
        <taxon>Dikarya</taxon>
        <taxon>Basidiomycota</taxon>
        <taxon>Agaricomycotina</taxon>
        <taxon>Agaricomycetes</taxon>
        <taxon>Agaricomycetidae</taxon>
        <taxon>Agaricales</taxon>
        <taxon>Agaricineae</taxon>
        <taxon>Strophariaceae</taxon>
        <taxon>Psilocybe</taxon>
    </lineage>
</organism>
<dbReference type="Pfam" id="PF12937">
    <property type="entry name" value="F-box-like"/>
    <property type="match status" value="1"/>
</dbReference>
<reference evidence="2 3" key="1">
    <citation type="journal article" date="2020" name="ISME J.">
        <title>Uncovering the hidden diversity of litter-decomposition mechanisms in mushroom-forming fungi.</title>
        <authorList>
            <person name="Floudas D."/>
            <person name="Bentzer J."/>
            <person name="Ahren D."/>
            <person name="Johansson T."/>
            <person name="Persson P."/>
            <person name="Tunlid A."/>
        </authorList>
    </citation>
    <scope>NUCLEOTIDE SEQUENCE [LARGE SCALE GENOMIC DNA]</scope>
    <source>
        <strain evidence="2 3">CBS 101986</strain>
    </source>
</reference>
<name>A0A8H5BL22_9AGAR</name>
<dbReference type="SUPFAM" id="SSF52047">
    <property type="entry name" value="RNI-like"/>
    <property type="match status" value="1"/>
</dbReference>
<dbReference type="OrthoDB" id="3156934at2759"/>
<evidence type="ECO:0000259" key="1">
    <source>
        <dbReference type="Pfam" id="PF12937"/>
    </source>
</evidence>
<dbReference type="AlphaFoldDB" id="A0A8H5BL22"/>
<keyword evidence="3" id="KW-1185">Reference proteome</keyword>
<dbReference type="Proteomes" id="UP000567179">
    <property type="component" value="Unassembled WGS sequence"/>
</dbReference>
<protein>
    <recommendedName>
        <fullName evidence="1">F-box domain-containing protein</fullName>
    </recommendedName>
</protein>
<dbReference type="InterPro" id="IPR036047">
    <property type="entry name" value="F-box-like_dom_sf"/>
</dbReference>